<evidence type="ECO:0000256" key="1">
    <source>
        <dbReference type="ARBA" id="ARBA00010718"/>
    </source>
</evidence>
<dbReference type="InterPro" id="IPR023561">
    <property type="entry name" value="Carbonic_anhydrase_a-class"/>
</dbReference>
<dbReference type="PANTHER" id="PTHR18952">
    <property type="entry name" value="CARBONIC ANHYDRASE"/>
    <property type="match status" value="1"/>
</dbReference>
<dbReference type="CDD" id="cd00326">
    <property type="entry name" value="alpha_CA"/>
    <property type="match status" value="1"/>
</dbReference>
<proteinExistence type="inferred from homology"/>
<evidence type="ECO:0000313" key="2">
    <source>
        <dbReference type="EnsemblMetazoa" id="MDOA009881-PA"/>
    </source>
</evidence>
<dbReference type="STRING" id="7370.A0A1I8MZ31"/>
<sequence>MAQNEPQWTYAGQKDWGKYFVHCGDETGQSPINIVEEEVVPGTLPPMQFFNFDIDHKLTLFNDGHSLVGVVENDLLRPYVLIGSKLFKFHQWQSRWIKDGERSSEHSINGQFFDWESHMIFYDAKYLTFEEASKHENGVAIFARFGKVIAGLTESILDNVLSVINNILRPGNVTYVIGFPYSYQGSLTTPACSPGVNWYIIGEPIELTEKNYEALWSMRDDNGNPIITNVRYLQKVGPRDVFGSI</sequence>
<dbReference type="eggNOG" id="KOG0382">
    <property type="taxonomic scope" value="Eukaryota"/>
</dbReference>
<dbReference type="GO" id="GO:0005737">
    <property type="term" value="C:cytoplasm"/>
    <property type="evidence" value="ECO:0007669"/>
    <property type="project" value="TreeGrafter"/>
</dbReference>
<dbReference type="VEuPathDB" id="VectorBase:MDOA009881"/>
<comment type="similarity">
    <text evidence="1">Belongs to the alpha-carbonic anhydrase family.</text>
</comment>
<reference evidence="2" key="1">
    <citation type="submission" date="2020-05" db="UniProtKB">
        <authorList>
            <consortium name="EnsemblMetazoa"/>
        </authorList>
    </citation>
    <scope>IDENTIFICATION</scope>
    <source>
        <strain evidence="2">Aabys</strain>
    </source>
</reference>
<dbReference type="EnsemblMetazoa" id="MDOA009881-RA">
    <property type="protein sequence ID" value="MDOA009881-PA"/>
    <property type="gene ID" value="MDOA009881"/>
</dbReference>
<dbReference type="AlphaFoldDB" id="A0A1I8MZ31"/>
<dbReference type="PROSITE" id="PS51144">
    <property type="entry name" value="ALPHA_CA_2"/>
    <property type="match status" value="1"/>
</dbReference>
<dbReference type="SUPFAM" id="SSF51069">
    <property type="entry name" value="Carbonic anhydrase"/>
    <property type="match status" value="1"/>
</dbReference>
<dbReference type="Gene3D" id="3.10.200.10">
    <property type="entry name" value="Alpha carbonic anhydrase"/>
    <property type="match status" value="1"/>
</dbReference>
<dbReference type="InterPro" id="IPR036398">
    <property type="entry name" value="CA_dom_sf"/>
</dbReference>
<accession>A0A1I8MZ31</accession>
<dbReference type="SMART" id="SM01057">
    <property type="entry name" value="Carb_anhydrase"/>
    <property type="match status" value="1"/>
</dbReference>
<dbReference type="PANTHER" id="PTHR18952:SF124">
    <property type="entry name" value="CARBONIC ANHYDRASE 7"/>
    <property type="match status" value="1"/>
</dbReference>
<dbReference type="InterPro" id="IPR001148">
    <property type="entry name" value="CA_dom"/>
</dbReference>
<dbReference type="Pfam" id="PF00194">
    <property type="entry name" value="Carb_anhydrase"/>
    <property type="match status" value="1"/>
</dbReference>
<dbReference type="VEuPathDB" id="VectorBase:MDOMA2_004837"/>
<organism evidence="2">
    <name type="scientific">Musca domestica</name>
    <name type="common">House fly</name>
    <dbReference type="NCBI Taxonomy" id="7370"/>
    <lineage>
        <taxon>Eukaryota</taxon>
        <taxon>Metazoa</taxon>
        <taxon>Ecdysozoa</taxon>
        <taxon>Arthropoda</taxon>
        <taxon>Hexapoda</taxon>
        <taxon>Insecta</taxon>
        <taxon>Pterygota</taxon>
        <taxon>Neoptera</taxon>
        <taxon>Endopterygota</taxon>
        <taxon>Diptera</taxon>
        <taxon>Brachycera</taxon>
        <taxon>Muscomorpha</taxon>
        <taxon>Muscoidea</taxon>
        <taxon>Muscidae</taxon>
        <taxon>Musca</taxon>
    </lineage>
</organism>
<name>A0A1I8MZ31_MUSDO</name>
<dbReference type="GO" id="GO:0004089">
    <property type="term" value="F:carbonate dehydratase activity"/>
    <property type="evidence" value="ECO:0007669"/>
    <property type="project" value="InterPro"/>
</dbReference>
<dbReference type="GO" id="GO:0008270">
    <property type="term" value="F:zinc ion binding"/>
    <property type="evidence" value="ECO:0007669"/>
    <property type="project" value="InterPro"/>
</dbReference>
<protein>
    <submittedName>
        <fullName evidence="2">Uncharacterized protein</fullName>
    </submittedName>
</protein>